<reference evidence="13" key="1">
    <citation type="journal article" date="2019" name="Curr. Biol.">
        <title>Genome Sequence of Striga asiatica Provides Insight into the Evolution of Plant Parasitism.</title>
        <authorList>
            <person name="Yoshida S."/>
            <person name="Kim S."/>
            <person name="Wafula E.K."/>
            <person name="Tanskanen J."/>
            <person name="Kim Y.M."/>
            <person name="Honaas L."/>
            <person name="Yang Z."/>
            <person name="Spallek T."/>
            <person name="Conn C.E."/>
            <person name="Ichihashi Y."/>
            <person name="Cheong K."/>
            <person name="Cui S."/>
            <person name="Der J.P."/>
            <person name="Gundlach H."/>
            <person name="Jiao Y."/>
            <person name="Hori C."/>
            <person name="Ishida J.K."/>
            <person name="Kasahara H."/>
            <person name="Kiba T."/>
            <person name="Kim M.S."/>
            <person name="Koo N."/>
            <person name="Laohavisit A."/>
            <person name="Lee Y.H."/>
            <person name="Lumba S."/>
            <person name="McCourt P."/>
            <person name="Mortimer J.C."/>
            <person name="Mutuku J.M."/>
            <person name="Nomura T."/>
            <person name="Sasaki-Sekimoto Y."/>
            <person name="Seto Y."/>
            <person name="Wang Y."/>
            <person name="Wakatake T."/>
            <person name="Sakakibara H."/>
            <person name="Demura T."/>
            <person name="Yamaguchi S."/>
            <person name="Yoneyama K."/>
            <person name="Manabe R.I."/>
            <person name="Nelson D.C."/>
            <person name="Schulman A.H."/>
            <person name="Timko M.P."/>
            <person name="dePamphilis C.W."/>
            <person name="Choi D."/>
            <person name="Shirasu K."/>
        </authorList>
    </citation>
    <scope>NUCLEOTIDE SEQUENCE [LARGE SCALE GENOMIC DNA]</scope>
    <source>
        <strain evidence="13">cv. UVA1</strain>
    </source>
</reference>
<dbReference type="InterPro" id="IPR027443">
    <property type="entry name" value="IPNS-like_sf"/>
</dbReference>
<evidence type="ECO:0000256" key="5">
    <source>
        <dbReference type="ARBA" id="ARBA00022723"/>
    </source>
</evidence>
<dbReference type="OrthoDB" id="288590at2759"/>
<dbReference type="PANTHER" id="PTHR10209:SF591">
    <property type="entry name" value="2OG-FE(II) OXYGENASE FAMILY OXIDOREDUCTASE"/>
    <property type="match status" value="1"/>
</dbReference>
<dbReference type="GO" id="GO:0016706">
    <property type="term" value="F:2-oxoglutarate-dependent dioxygenase activity"/>
    <property type="evidence" value="ECO:0007669"/>
    <property type="project" value="UniProtKB-ARBA"/>
</dbReference>
<evidence type="ECO:0000256" key="8">
    <source>
        <dbReference type="ARBA" id="ARBA00023004"/>
    </source>
</evidence>
<evidence type="ECO:0000256" key="10">
    <source>
        <dbReference type="RuleBase" id="RU003682"/>
    </source>
</evidence>
<feature type="domain" description="Fe2OG dioxygenase" evidence="11">
    <location>
        <begin position="199"/>
        <end position="304"/>
    </location>
</feature>
<proteinExistence type="inferred from homology"/>
<protein>
    <recommendedName>
        <fullName evidence="4">feruloyl-CoA 6-hydroxylase</fullName>
        <ecNumber evidence="4">1.14.11.61</ecNumber>
    </recommendedName>
</protein>
<dbReference type="Proteomes" id="UP000325081">
    <property type="component" value="Unassembled WGS sequence"/>
</dbReference>
<dbReference type="PANTHER" id="PTHR10209">
    <property type="entry name" value="OXIDOREDUCTASE, 2OG-FE II OXYGENASE FAMILY PROTEIN"/>
    <property type="match status" value="1"/>
</dbReference>
<dbReference type="EC" id="1.14.11.61" evidence="4"/>
<dbReference type="GO" id="GO:0046872">
    <property type="term" value="F:metal ion binding"/>
    <property type="evidence" value="ECO:0007669"/>
    <property type="project" value="UniProtKB-KW"/>
</dbReference>
<evidence type="ECO:0000256" key="4">
    <source>
        <dbReference type="ARBA" id="ARBA00012885"/>
    </source>
</evidence>
<evidence type="ECO:0000256" key="1">
    <source>
        <dbReference type="ARBA" id="ARBA00001961"/>
    </source>
</evidence>
<keyword evidence="6" id="KW-0223">Dioxygenase</keyword>
<dbReference type="AlphaFoldDB" id="A0A5A7Q8T4"/>
<dbReference type="SUPFAM" id="SSF51197">
    <property type="entry name" value="Clavaminate synthase-like"/>
    <property type="match status" value="1"/>
</dbReference>
<dbReference type="PROSITE" id="PS51471">
    <property type="entry name" value="FE2OG_OXY"/>
    <property type="match status" value="1"/>
</dbReference>
<evidence type="ECO:0000313" key="12">
    <source>
        <dbReference type="EMBL" id="GER41610.1"/>
    </source>
</evidence>
<keyword evidence="8 10" id="KW-0408">Iron</keyword>
<comment type="pathway">
    <text evidence="2">Phenylpropanoid metabolism.</text>
</comment>
<dbReference type="Gene3D" id="2.60.120.330">
    <property type="entry name" value="B-lactam Antibiotic, Isopenicillin N Synthase, Chain"/>
    <property type="match status" value="1"/>
</dbReference>
<sequence>MSQPENIIEFMLTQGHGVKGLSQLKLAELPEKFVQPPSERLDSIKIAEGKSIPLIDVSNWDNPNVAHSICEAATKWGFFQIINHGIPVEVLDDVIQCAHDFFELPVDERKKYLPGNSPTKTVTLKSSFSARVDDYMDWKDHLVHLVDHRLEKESEFWPAVTRDRMSCYVSWARLTIKKLLQILLKGINVEEIDEDRERSLMGVLAASLVYYPECPRPDLAVGSGRHADLSSITLLLQDDVGGLYARADTDQEEWMFVAPTKGALIVNVGDTLQILSNGKYQSIEHRVFLTGKRNRVSVPIFANALTDSIIGPLPEALGHGEKPKYKHVVFGDYFQHFLSKGQDGKQAINFAAI</sequence>
<dbReference type="GO" id="GO:0009805">
    <property type="term" value="P:coumarin biosynthetic process"/>
    <property type="evidence" value="ECO:0007669"/>
    <property type="project" value="UniProtKB-ARBA"/>
</dbReference>
<dbReference type="GO" id="GO:0002238">
    <property type="term" value="P:response to molecule of fungal origin"/>
    <property type="evidence" value="ECO:0007669"/>
    <property type="project" value="UniProtKB-ARBA"/>
</dbReference>
<evidence type="ECO:0000256" key="7">
    <source>
        <dbReference type="ARBA" id="ARBA00023002"/>
    </source>
</evidence>
<comment type="caution">
    <text evidence="12">The sequence shown here is derived from an EMBL/GenBank/DDBJ whole genome shotgun (WGS) entry which is preliminary data.</text>
</comment>
<keyword evidence="5 10" id="KW-0479">Metal-binding</keyword>
<evidence type="ECO:0000256" key="2">
    <source>
        <dbReference type="ARBA" id="ARBA00004918"/>
    </source>
</evidence>
<evidence type="ECO:0000256" key="9">
    <source>
        <dbReference type="ARBA" id="ARBA00048503"/>
    </source>
</evidence>
<name>A0A5A7Q8T4_STRAF</name>
<dbReference type="InterPro" id="IPR005123">
    <property type="entry name" value="Oxoglu/Fe-dep_dioxygenase_dom"/>
</dbReference>
<dbReference type="FunFam" id="2.60.120.330:FF:000023">
    <property type="entry name" value="Feruloyl CoA ortho-hydroxylase 1"/>
    <property type="match status" value="1"/>
</dbReference>
<keyword evidence="7 10" id="KW-0560">Oxidoreductase</keyword>
<dbReference type="InterPro" id="IPR026992">
    <property type="entry name" value="DIOX_N"/>
</dbReference>
<dbReference type="InterPro" id="IPR044861">
    <property type="entry name" value="IPNS-like_FE2OG_OXY"/>
</dbReference>
<comment type="catalytic activity">
    <reaction evidence="9">
        <text>(E)-feruloyl-CoA + 2-oxoglutarate + O2 = (E)-6-hydroxyferuloyl-CoA + succinate + CO2</text>
        <dbReference type="Rhea" id="RHEA:57856"/>
        <dbReference type="ChEBI" id="CHEBI:15379"/>
        <dbReference type="ChEBI" id="CHEBI:16526"/>
        <dbReference type="ChEBI" id="CHEBI:16810"/>
        <dbReference type="ChEBI" id="CHEBI:30031"/>
        <dbReference type="ChEBI" id="CHEBI:87305"/>
        <dbReference type="ChEBI" id="CHEBI:142390"/>
        <dbReference type="EC" id="1.14.11.61"/>
    </reaction>
</comment>
<keyword evidence="13" id="KW-1185">Reference proteome</keyword>
<dbReference type="EMBL" id="BKCP01006172">
    <property type="protein sequence ID" value="GER41610.1"/>
    <property type="molecule type" value="Genomic_DNA"/>
</dbReference>
<comment type="similarity">
    <text evidence="3 10">Belongs to the iron/ascorbate-dependent oxidoreductase family.</text>
</comment>
<evidence type="ECO:0000256" key="3">
    <source>
        <dbReference type="ARBA" id="ARBA00008056"/>
    </source>
</evidence>
<dbReference type="Pfam" id="PF03171">
    <property type="entry name" value="2OG-FeII_Oxy"/>
    <property type="match status" value="1"/>
</dbReference>
<organism evidence="12 13">
    <name type="scientific">Striga asiatica</name>
    <name type="common">Asiatic witchweed</name>
    <name type="synonym">Buchnera asiatica</name>
    <dbReference type="NCBI Taxonomy" id="4170"/>
    <lineage>
        <taxon>Eukaryota</taxon>
        <taxon>Viridiplantae</taxon>
        <taxon>Streptophyta</taxon>
        <taxon>Embryophyta</taxon>
        <taxon>Tracheophyta</taxon>
        <taxon>Spermatophyta</taxon>
        <taxon>Magnoliopsida</taxon>
        <taxon>eudicotyledons</taxon>
        <taxon>Gunneridae</taxon>
        <taxon>Pentapetalae</taxon>
        <taxon>asterids</taxon>
        <taxon>lamiids</taxon>
        <taxon>Lamiales</taxon>
        <taxon>Orobanchaceae</taxon>
        <taxon>Buchnereae</taxon>
        <taxon>Striga</taxon>
    </lineage>
</organism>
<accession>A0A5A7Q8T4</accession>
<comment type="cofactor">
    <cofactor evidence="1">
        <name>L-ascorbate</name>
        <dbReference type="ChEBI" id="CHEBI:38290"/>
    </cofactor>
</comment>
<evidence type="ECO:0000256" key="6">
    <source>
        <dbReference type="ARBA" id="ARBA00022964"/>
    </source>
</evidence>
<evidence type="ECO:0000313" key="13">
    <source>
        <dbReference type="Proteomes" id="UP000325081"/>
    </source>
</evidence>
<dbReference type="Pfam" id="PF14226">
    <property type="entry name" value="DIOX_N"/>
    <property type="match status" value="1"/>
</dbReference>
<evidence type="ECO:0000259" key="11">
    <source>
        <dbReference type="PROSITE" id="PS51471"/>
    </source>
</evidence>
<gene>
    <name evidence="12" type="ORF">STAS_18334</name>
</gene>